<evidence type="ECO:0000313" key="2">
    <source>
        <dbReference type="Proteomes" id="UP001140087"/>
    </source>
</evidence>
<accession>A0ACC1KQZ6</accession>
<sequence length="198" mass="21160">MKLAAFALVALGAAQTCSALAIGERMRLVVQEASGIFAGFELLPGSRVGAPGEGAGKNRTLNDIIRDVSEDDDLLDIDYVALDPEQPRRSTPVHVNALAYVKDHIDSATANIKVRYGFLTLLNRNYDLCAELKTNLNKTCPVDAGPVEVSVDVDVPGFVPPVSKQKDYLAGHAPRCRRAAALQRHALTSPAACGFCIC</sequence>
<proteinExistence type="predicted"/>
<protein>
    <submittedName>
        <fullName evidence="1">Uncharacterized protein</fullName>
    </submittedName>
</protein>
<organism evidence="1 2">
    <name type="scientific">Coemansia helicoidea</name>
    <dbReference type="NCBI Taxonomy" id="1286919"/>
    <lineage>
        <taxon>Eukaryota</taxon>
        <taxon>Fungi</taxon>
        <taxon>Fungi incertae sedis</taxon>
        <taxon>Zoopagomycota</taxon>
        <taxon>Kickxellomycotina</taxon>
        <taxon>Kickxellomycetes</taxon>
        <taxon>Kickxellales</taxon>
        <taxon>Kickxellaceae</taxon>
        <taxon>Coemansia</taxon>
    </lineage>
</organism>
<dbReference type="EMBL" id="JANBUN010002856">
    <property type="protein sequence ID" value="KAJ2793505.1"/>
    <property type="molecule type" value="Genomic_DNA"/>
</dbReference>
<evidence type="ECO:0000313" key="1">
    <source>
        <dbReference type="EMBL" id="KAJ2793505.1"/>
    </source>
</evidence>
<name>A0ACC1KQZ6_9FUNG</name>
<keyword evidence="2" id="KW-1185">Reference proteome</keyword>
<reference evidence="1" key="1">
    <citation type="submission" date="2022-07" db="EMBL/GenBank/DDBJ databases">
        <title>Phylogenomic reconstructions and comparative analyses of Kickxellomycotina fungi.</title>
        <authorList>
            <person name="Reynolds N.K."/>
            <person name="Stajich J.E."/>
            <person name="Barry K."/>
            <person name="Grigoriev I.V."/>
            <person name="Crous P."/>
            <person name="Smith M.E."/>
        </authorList>
    </citation>
    <scope>NUCLEOTIDE SEQUENCE</scope>
    <source>
        <strain evidence="1">BCRC 34780</strain>
    </source>
</reference>
<gene>
    <name evidence="1" type="ORF">H4R21_005872</name>
</gene>
<comment type="caution">
    <text evidence="1">The sequence shown here is derived from an EMBL/GenBank/DDBJ whole genome shotgun (WGS) entry which is preliminary data.</text>
</comment>
<dbReference type="Proteomes" id="UP001140087">
    <property type="component" value="Unassembled WGS sequence"/>
</dbReference>